<evidence type="ECO:0000313" key="2">
    <source>
        <dbReference type="Proteomes" id="UP001604277"/>
    </source>
</evidence>
<dbReference type="Proteomes" id="UP001604277">
    <property type="component" value="Unassembled WGS sequence"/>
</dbReference>
<evidence type="ECO:0000313" key="1">
    <source>
        <dbReference type="EMBL" id="KAL2488152.1"/>
    </source>
</evidence>
<dbReference type="AlphaFoldDB" id="A0ABD1RJP6"/>
<name>A0ABD1RJP6_9LAMI</name>
<comment type="caution">
    <text evidence="1">The sequence shown here is derived from an EMBL/GenBank/DDBJ whole genome shotgun (WGS) entry which is preliminary data.</text>
</comment>
<keyword evidence="2" id="KW-1185">Reference proteome</keyword>
<protein>
    <submittedName>
        <fullName evidence="1">Uncharacterized protein</fullName>
    </submittedName>
</protein>
<organism evidence="1 2">
    <name type="scientific">Forsythia ovata</name>
    <dbReference type="NCBI Taxonomy" id="205694"/>
    <lineage>
        <taxon>Eukaryota</taxon>
        <taxon>Viridiplantae</taxon>
        <taxon>Streptophyta</taxon>
        <taxon>Embryophyta</taxon>
        <taxon>Tracheophyta</taxon>
        <taxon>Spermatophyta</taxon>
        <taxon>Magnoliopsida</taxon>
        <taxon>eudicotyledons</taxon>
        <taxon>Gunneridae</taxon>
        <taxon>Pentapetalae</taxon>
        <taxon>asterids</taxon>
        <taxon>lamiids</taxon>
        <taxon>Lamiales</taxon>
        <taxon>Oleaceae</taxon>
        <taxon>Forsythieae</taxon>
        <taxon>Forsythia</taxon>
    </lineage>
</organism>
<dbReference type="EMBL" id="JBFOLJ010000012">
    <property type="protein sequence ID" value="KAL2488152.1"/>
    <property type="molecule type" value="Genomic_DNA"/>
</dbReference>
<proteinExistence type="predicted"/>
<gene>
    <name evidence="1" type="ORF">Fot_41444</name>
</gene>
<reference evidence="2" key="1">
    <citation type="submission" date="2024-07" db="EMBL/GenBank/DDBJ databases">
        <title>Two chromosome-level genome assemblies of Korean endemic species Abeliophyllum distichum and Forsythia ovata (Oleaceae).</title>
        <authorList>
            <person name="Jang H."/>
        </authorList>
    </citation>
    <scope>NUCLEOTIDE SEQUENCE [LARGE SCALE GENOMIC DNA]</scope>
</reference>
<sequence length="128" mass="12694">MATGSGSFSKTVGSSSSRWDPMLIFSYLPRGGDVGTWNASSPLLAPAFLFSNYLPLPGGGTGLAGIEVDGTSDVASGAGGIYELSVVISGTCNTVVPGPDTANGTKGGGGISSTTPTCLILNFGTLEK</sequence>
<accession>A0ABD1RJP6</accession>